<evidence type="ECO:0000313" key="1">
    <source>
        <dbReference type="EMBL" id="MBJ6725153.1"/>
    </source>
</evidence>
<proteinExistence type="predicted"/>
<dbReference type="Pfam" id="PF10055">
    <property type="entry name" value="DUF2292"/>
    <property type="match status" value="1"/>
</dbReference>
<organism evidence="1 2">
    <name type="scientific">Geomesophilobacter sediminis</name>
    <dbReference type="NCBI Taxonomy" id="2798584"/>
    <lineage>
        <taxon>Bacteria</taxon>
        <taxon>Pseudomonadati</taxon>
        <taxon>Thermodesulfobacteriota</taxon>
        <taxon>Desulfuromonadia</taxon>
        <taxon>Geobacterales</taxon>
        <taxon>Geobacteraceae</taxon>
        <taxon>Geomesophilobacter</taxon>
    </lineage>
</organism>
<keyword evidence="2" id="KW-1185">Reference proteome</keyword>
<dbReference type="EMBL" id="JAEMHM010000008">
    <property type="protein sequence ID" value="MBJ6725153.1"/>
    <property type="molecule type" value="Genomic_DNA"/>
</dbReference>
<dbReference type="RefSeq" id="WP_199384050.1">
    <property type="nucleotide sequence ID" value="NZ_JAEMHM010000008.1"/>
</dbReference>
<protein>
    <submittedName>
        <fullName evidence="1">YezD family protein</fullName>
    </submittedName>
</protein>
<dbReference type="InterPro" id="IPR018743">
    <property type="entry name" value="DUF2292"/>
</dbReference>
<comment type="caution">
    <text evidence="1">The sequence shown here is derived from an EMBL/GenBank/DDBJ whole genome shotgun (WGS) entry which is preliminary data.</text>
</comment>
<evidence type="ECO:0000313" key="2">
    <source>
        <dbReference type="Proteomes" id="UP000636888"/>
    </source>
</evidence>
<accession>A0A8J7JDG2</accession>
<name>A0A8J7JDG2_9BACT</name>
<reference evidence="1" key="1">
    <citation type="submission" date="2020-12" db="EMBL/GenBank/DDBJ databases">
        <title>Geomonas sp. Red875, isolated from river sediment.</title>
        <authorList>
            <person name="Xu Z."/>
            <person name="Zhang Z."/>
            <person name="Masuda Y."/>
            <person name="Itoh H."/>
            <person name="Senoo K."/>
        </authorList>
    </citation>
    <scope>NUCLEOTIDE SEQUENCE</scope>
    <source>
        <strain evidence="1">Red875</strain>
    </source>
</reference>
<dbReference type="AlphaFoldDB" id="A0A8J7JDG2"/>
<sequence>MAAPTSDPLSRELERVVREALASIRFGTVTLVVQDGRVIQVDKNEKIRLNRAGHVDGGGI</sequence>
<dbReference type="Proteomes" id="UP000636888">
    <property type="component" value="Unassembled WGS sequence"/>
</dbReference>
<gene>
    <name evidence="1" type="ORF">JFN93_10575</name>
</gene>